<protein>
    <recommendedName>
        <fullName evidence="11">Phytocyanin domain-containing protein</fullName>
    </recommendedName>
</protein>
<evidence type="ECO:0000256" key="7">
    <source>
        <dbReference type="ARBA" id="ARBA00023288"/>
    </source>
</evidence>
<dbReference type="GO" id="GO:0009055">
    <property type="term" value="F:electron transfer activity"/>
    <property type="evidence" value="ECO:0007669"/>
    <property type="project" value="InterPro"/>
</dbReference>
<dbReference type="GO" id="GO:0098552">
    <property type="term" value="C:side of membrane"/>
    <property type="evidence" value="ECO:0007669"/>
    <property type="project" value="UniProtKB-KW"/>
</dbReference>
<feature type="chain" id="PRO_5029609230" description="Phytocyanin domain-containing protein" evidence="10">
    <location>
        <begin position="24"/>
        <end position="180"/>
    </location>
</feature>
<dbReference type="InterPro" id="IPR041846">
    <property type="entry name" value="ENL_dom"/>
</dbReference>
<evidence type="ECO:0000259" key="11">
    <source>
        <dbReference type="PROSITE" id="PS51485"/>
    </source>
</evidence>
<accession>A0A7J7P0X2</accession>
<keyword evidence="3 10" id="KW-0732">Signal</keyword>
<evidence type="ECO:0000256" key="4">
    <source>
        <dbReference type="ARBA" id="ARBA00023136"/>
    </source>
</evidence>
<feature type="domain" description="Phytocyanin" evidence="11">
    <location>
        <begin position="24"/>
        <end position="128"/>
    </location>
</feature>
<evidence type="ECO:0000256" key="9">
    <source>
        <dbReference type="ARBA" id="ARBA00037868"/>
    </source>
</evidence>
<reference evidence="12 13" key="1">
    <citation type="journal article" date="2020" name="IScience">
        <title>Genome Sequencing of the Endangered Kingdonia uniflora (Circaeasteraceae, Ranunculales) Reveals Potential Mechanisms of Evolutionary Specialization.</title>
        <authorList>
            <person name="Sun Y."/>
            <person name="Deng T."/>
            <person name="Zhang A."/>
            <person name="Moore M.J."/>
            <person name="Landis J.B."/>
            <person name="Lin N."/>
            <person name="Zhang H."/>
            <person name="Zhang X."/>
            <person name="Huang J."/>
            <person name="Zhang X."/>
            <person name="Sun H."/>
            <person name="Wang H."/>
        </authorList>
    </citation>
    <scope>NUCLEOTIDE SEQUENCE [LARGE SCALE GENOMIC DNA]</scope>
    <source>
        <strain evidence="12">TB1705</strain>
        <tissue evidence="12">Leaf</tissue>
    </source>
</reference>
<dbReference type="InterPro" id="IPR008972">
    <property type="entry name" value="Cupredoxin"/>
</dbReference>
<evidence type="ECO:0000256" key="2">
    <source>
        <dbReference type="ARBA" id="ARBA00022622"/>
    </source>
</evidence>
<dbReference type="PROSITE" id="PS51485">
    <property type="entry name" value="PHYTOCYANIN"/>
    <property type="match status" value="1"/>
</dbReference>
<keyword evidence="5" id="KW-1015">Disulfide bond</keyword>
<dbReference type="OrthoDB" id="1937044at2759"/>
<dbReference type="GO" id="GO:0012505">
    <property type="term" value="C:endomembrane system"/>
    <property type="evidence" value="ECO:0007669"/>
    <property type="project" value="UniProtKB-SubCell"/>
</dbReference>
<feature type="signal peptide" evidence="10">
    <location>
        <begin position="1"/>
        <end position="23"/>
    </location>
</feature>
<dbReference type="Gene3D" id="2.60.40.420">
    <property type="entry name" value="Cupredoxins - blue copper proteins"/>
    <property type="match status" value="1"/>
</dbReference>
<evidence type="ECO:0000256" key="1">
    <source>
        <dbReference type="ARBA" id="ARBA00004589"/>
    </source>
</evidence>
<dbReference type="SUPFAM" id="SSF49503">
    <property type="entry name" value="Cupredoxins"/>
    <property type="match status" value="1"/>
</dbReference>
<dbReference type="Proteomes" id="UP000541444">
    <property type="component" value="Unassembled WGS sequence"/>
</dbReference>
<organism evidence="12 13">
    <name type="scientific">Kingdonia uniflora</name>
    <dbReference type="NCBI Taxonomy" id="39325"/>
    <lineage>
        <taxon>Eukaryota</taxon>
        <taxon>Viridiplantae</taxon>
        <taxon>Streptophyta</taxon>
        <taxon>Embryophyta</taxon>
        <taxon>Tracheophyta</taxon>
        <taxon>Spermatophyta</taxon>
        <taxon>Magnoliopsida</taxon>
        <taxon>Ranunculales</taxon>
        <taxon>Circaeasteraceae</taxon>
        <taxon>Kingdonia</taxon>
    </lineage>
</organism>
<comment type="similarity">
    <text evidence="8">Belongs to the early nodulin-like (ENODL) family.</text>
</comment>
<dbReference type="AlphaFoldDB" id="A0A7J7P0X2"/>
<keyword evidence="7" id="KW-0449">Lipoprotein</keyword>
<name>A0A7J7P0X2_9MAGN</name>
<evidence type="ECO:0000256" key="10">
    <source>
        <dbReference type="SAM" id="SignalP"/>
    </source>
</evidence>
<dbReference type="EMBL" id="JACGCM010000377">
    <property type="protein sequence ID" value="KAF6172828.1"/>
    <property type="molecule type" value="Genomic_DNA"/>
</dbReference>
<dbReference type="GO" id="GO:0005886">
    <property type="term" value="C:plasma membrane"/>
    <property type="evidence" value="ECO:0007669"/>
    <property type="project" value="TreeGrafter"/>
</dbReference>
<proteinExistence type="inferred from homology"/>
<keyword evidence="6" id="KW-0325">Glycoprotein</keyword>
<comment type="subcellular location">
    <subcellularLocation>
        <location evidence="9">Endomembrane system</location>
        <topology evidence="9">Lipid-anchor</topology>
    </subcellularLocation>
    <subcellularLocation>
        <location evidence="1">Membrane</location>
        <topology evidence="1">Lipid-anchor</topology>
        <topology evidence="1">GPI-anchor</topology>
    </subcellularLocation>
</comment>
<keyword evidence="13" id="KW-1185">Reference proteome</keyword>
<comment type="caution">
    <text evidence="12">The sequence shown here is derived from an EMBL/GenBank/DDBJ whole genome shotgun (WGS) entry which is preliminary data.</text>
</comment>
<evidence type="ECO:0000256" key="8">
    <source>
        <dbReference type="ARBA" id="ARBA00035011"/>
    </source>
</evidence>
<evidence type="ECO:0000256" key="3">
    <source>
        <dbReference type="ARBA" id="ARBA00022729"/>
    </source>
</evidence>
<dbReference type="PANTHER" id="PTHR33021:SF197">
    <property type="entry name" value="EARLY NODULIN-LIKE PROTEIN 13"/>
    <property type="match status" value="1"/>
</dbReference>
<evidence type="ECO:0000256" key="5">
    <source>
        <dbReference type="ARBA" id="ARBA00023157"/>
    </source>
</evidence>
<dbReference type="InterPro" id="IPR039391">
    <property type="entry name" value="Phytocyanin-like"/>
</dbReference>
<keyword evidence="2" id="KW-0336">GPI-anchor</keyword>
<dbReference type="PANTHER" id="PTHR33021">
    <property type="entry name" value="BLUE COPPER PROTEIN"/>
    <property type="match status" value="1"/>
</dbReference>
<gene>
    <name evidence="12" type="ORF">GIB67_034680</name>
</gene>
<sequence>MTSTRAISSSLVLIFILFNFTEAKDHLVGGKTDGWKIPSSQSDSLNEWAQRSRFLTGDTLVWKYDEKTDSVLQVTRADYLNCNVSDPINQYKEGDTKVVLEKSGPYFFISGAKGHCEKGQKLIVVVLSSKHGYLAISPAPSPAGFEGSPAVQPTSNAPYGLKNGVVWMMMLGSLVGMILA</sequence>
<dbReference type="Pfam" id="PF02298">
    <property type="entry name" value="Cu_bind_like"/>
    <property type="match status" value="1"/>
</dbReference>
<evidence type="ECO:0000256" key="6">
    <source>
        <dbReference type="ARBA" id="ARBA00023180"/>
    </source>
</evidence>
<keyword evidence="4" id="KW-0472">Membrane</keyword>
<evidence type="ECO:0000313" key="12">
    <source>
        <dbReference type="EMBL" id="KAF6172828.1"/>
    </source>
</evidence>
<dbReference type="FunFam" id="2.60.40.420:FF:000010">
    <property type="entry name" value="Early nodulin-like protein 1"/>
    <property type="match status" value="1"/>
</dbReference>
<dbReference type="CDD" id="cd11019">
    <property type="entry name" value="OsENODL1_like"/>
    <property type="match status" value="1"/>
</dbReference>
<dbReference type="InterPro" id="IPR003245">
    <property type="entry name" value="Phytocyanin_dom"/>
</dbReference>
<evidence type="ECO:0000313" key="13">
    <source>
        <dbReference type="Proteomes" id="UP000541444"/>
    </source>
</evidence>